<evidence type="ECO:0000256" key="5">
    <source>
        <dbReference type="ARBA" id="ARBA00023136"/>
    </source>
</evidence>
<organism evidence="10">
    <name type="scientific">Faucicola osloensis</name>
    <name type="common">Moraxella osloensis</name>
    <dbReference type="NCBI Taxonomy" id="34062"/>
    <lineage>
        <taxon>Bacteria</taxon>
        <taxon>Pseudomonadati</taxon>
        <taxon>Pseudomonadota</taxon>
        <taxon>Gammaproteobacteria</taxon>
        <taxon>Moraxellales</taxon>
        <taxon>Moraxellaceae</taxon>
        <taxon>Faucicola</taxon>
    </lineage>
</organism>
<dbReference type="Pfam" id="PF01618">
    <property type="entry name" value="MotA_ExbB"/>
    <property type="match status" value="1"/>
</dbReference>
<keyword evidence="6" id="KW-0653">Protein transport</keyword>
<evidence type="ECO:0000256" key="7">
    <source>
        <dbReference type="SAM" id="Coils"/>
    </source>
</evidence>
<proteinExistence type="inferred from homology"/>
<comment type="subcellular location">
    <subcellularLocation>
        <location evidence="1">Cell membrane</location>
        <topology evidence="1">Multi-pass membrane protein</topology>
    </subcellularLocation>
    <subcellularLocation>
        <location evidence="6">Membrane</location>
        <topology evidence="6">Multi-pass membrane protein</topology>
    </subcellularLocation>
</comment>
<dbReference type="EMBL" id="SSCJ01000018">
    <property type="protein sequence ID" value="MDI4510973.1"/>
    <property type="molecule type" value="Genomic_DNA"/>
</dbReference>
<keyword evidence="4 8" id="KW-1133">Transmembrane helix</keyword>
<keyword evidence="3 8" id="KW-0812">Transmembrane</keyword>
<keyword evidence="2" id="KW-1003">Cell membrane</keyword>
<accession>A0AAW6TGC8</accession>
<sequence>MDFSKLFSAMITGFNLPFTVVMFFLFFYSLYICFKKDTSKVKRNLAKAAPTLLTSIGIFGTFFGIVIALLNFNDNNIREQINVIIVGMQTAFITSVMGVFLSILLKVVLIWQEGKQTANPTDEMSAKDLLEKFVWHTQNTSQMLIETQQVVAKLDDLVNAIGRDGDNSMLGQIRLLRVDFSDNHKKQQETLVAQHEQTQKDLHTQIEHLQNVLQLAQQNYTEKKLFEDKLWSEMQKVTDSLAKSATEQIIDALRQVIQDFNEKITEQFGENFKQLNNAVGNLLTWQENYKTQLEQMIEQYQQGVQAIDSTKDAVQAIETSSSVIPEHMKALDNVIIHNQQQLDELTDHLNTFAKIRESAVNSLPEIQQHIRLVLDNMQQGSQDVKDTLTKTANDFGTATQLSSEGMQSMSQTVLDRSKEINSTLSNQATHISQAVETWHRSFENSLQQLQTEFSSTLKNMADEQERSNMQVRQNLNKIAQDSWTDTANDIKGILEENHRGVQKSQTDTLESMGKALVSITKQFTSDYRQLVEEMDKVIRLHGGR</sequence>
<keyword evidence="7" id="KW-0175">Coiled coil</keyword>
<dbReference type="SUPFAM" id="SSF47162">
    <property type="entry name" value="Apolipoprotein"/>
    <property type="match status" value="1"/>
</dbReference>
<evidence type="ECO:0000259" key="9">
    <source>
        <dbReference type="Pfam" id="PF01618"/>
    </source>
</evidence>
<feature type="transmembrane region" description="Helical" evidence="8">
    <location>
        <begin position="84"/>
        <end position="105"/>
    </location>
</feature>
<name>A0AAW6TGC8_FAUOS</name>
<protein>
    <recommendedName>
        <fullName evidence="9">MotA/TolQ/ExbB proton channel domain-containing protein</fullName>
    </recommendedName>
</protein>
<feature type="coiled-coil region" evidence="7">
    <location>
        <begin position="446"/>
        <end position="481"/>
    </location>
</feature>
<dbReference type="AlphaFoldDB" id="A0AAW6TGC8"/>
<evidence type="ECO:0000256" key="2">
    <source>
        <dbReference type="ARBA" id="ARBA00022475"/>
    </source>
</evidence>
<feature type="transmembrane region" description="Helical" evidence="8">
    <location>
        <begin position="52"/>
        <end position="72"/>
    </location>
</feature>
<dbReference type="GO" id="GO:0015031">
    <property type="term" value="P:protein transport"/>
    <property type="evidence" value="ECO:0007669"/>
    <property type="project" value="UniProtKB-KW"/>
</dbReference>
<feature type="coiled-coil region" evidence="7">
    <location>
        <begin position="192"/>
        <end position="219"/>
    </location>
</feature>
<gene>
    <name evidence="10" type="ORF">E6P75_12305</name>
</gene>
<feature type="domain" description="MotA/TolQ/ExbB proton channel" evidence="9">
    <location>
        <begin position="48"/>
        <end position="106"/>
    </location>
</feature>
<dbReference type="InterPro" id="IPR002898">
    <property type="entry name" value="MotA_ExbB_proton_chnl"/>
</dbReference>
<evidence type="ECO:0000256" key="3">
    <source>
        <dbReference type="ARBA" id="ARBA00022692"/>
    </source>
</evidence>
<feature type="transmembrane region" description="Helical" evidence="8">
    <location>
        <begin position="6"/>
        <end position="31"/>
    </location>
</feature>
<reference evidence="10" key="1">
    <citation type="submission" date="2019-04" db="EMBL/GenBank/DDBJ databases">
        <title>Moraxella osloensis CCUG 73412, isolated from corneal scrapings as causative agent of keratitis.</title>
        <authorList>
            <person name="Connolly G."/>
            <person name="Jaen-Luchoro D."/>
            <person name="Pinyeiro-Iglesias B."/>
            <person name="Curry A."/>
            <person name="Knowles S."/>
            <person name="Moore E.R.B."/>
        </authorList>
    </citation>
    <scope>NUCLEOTIDE SEQUENCE</scope>
    <source>
        <strain evidence="10">CCUG 73412</strain>
    </source>
</reference>
<evidence type="ECO:0000256" key="4">
    <source>
        <dbReference type="ARBA" id="ARBA00022989"/>
    </source>
</evidence>
<keyword evidence="6" id="KW-0813">Transport</keyword>
<evidence type="ECO:0000256" key="1">
    <source>
        <dbReference type="ARBA" id="ARBA00004651"/>
    </source>
</evidence>
<evidence type="ECO:0000256" key="6">
    <source>
        <dbReference type="RuleBase" id="RU004057"/>
    </source>
</evidence>
<keyword evidence="5 8" id="KW-0472">Membrane</keyword>
<dbReference type="GO" id="GO:0005886">
    <property type="term" value="C:plasma membrane"/>
    <property type="evidence" value="ECO:0007669"/>
    <property type="project" value="UniProtKB-SubCell"/>
</dbReference>
<comment type="similarity">
    <text evidence="6">Belongs to the exbB/tolQ family.</text>
</comment>
<comment type="caution">
    <text evidence="10">The sequence shown here is derived from an EMBL/GenBank/DDBJ whole genome shotgun (WGS) entry which is preliminary data.</text>
</comment>
<evidence type="ECO:0000313" key="10">
    <source>
        <dbReference type="EMBL" id="MDI4510973.1"/>
    </source>
</evidence>
<evidence type="ECO:0000256" key="8">
    <source>
        <dbReference type="SAM" id="Phobius"/>
    </source>
</evidence>